<name>A0AAQ3N3S0_VIGMU</name>
<feature type="compositionally biased region" description="Basic and acidic residues" evidence="1">
    <location>
        <begin position="230"/>
        <end position="239"/>
    </location>
</feature>
<feature type="region of interest" description="Disordered" evidence="1">
    <location>
        <begin position="1"/>
        <end position="22"/>
    </location>
</feature>
<organism evidence="2 3">
    <name type="scientific">Vigna mungo</name>
    <name type="common">Black gram</name>
    <name type="synonym">Phaseolus mungo</name>
    <dbReference type="NCBI Taxonomy" id="3915"/>
    <lineage>
        <taxon>Eukaryota</taxon>
        <taxon>Viridiplantae</taxon>
        <taxon>Streptophyta</taxon>
        <taxon>Embryophyta</taxon>
        <taxon>Tracheophyta</taxon>
        <taxon>Spermatophyta</taxon>
        <taxon>Magnoliopsida</taxon>
        <taxon>eudicotyledons</taxon>
        <taxon>Gunneridae</taxon>
        <taxon>Pentapetalae</taxon>
        <taxon>rosids</taxon>
        <taxon>fabids</taxon>
        <taxon>Fabales</taxon>
        <taxon>Fabaceae</taxon>
        <taxon>Papilionoideae</taxon>
        <taxon>50 kb inversion clade</taxon>
        <taxon>NPAAA clade</taxon>
        <taxon>indigoferoid/millettioid clade</taxon>
        <taxon>Phaseoleae</taxon>
        <taxon>Vigna</taxon>
    </lineage>
</organism>
<protein>
    <submittedName>
        <fullName evidence="2">Uncharacterized protein</fullName>
    </submittedName>
</protein>
<feature type="compositionally biased region" description="Basic residues" evidence="1">
    <location>
        <begin position="1"/>
        <end position="17"/>
    </location>
</feature>
<evidence type="ECO:0000313" key="2">
    <source>
        <dbReference type="EMBL" id="WVZ01866.1"/>
    </source>
</evidence>
<dbReference type="EMBL" id="CP144694">
    <property type="protein sequence ID" value="WVZ01866.1"/>
    <property type="molecule type" value="Genomic_DNA"/>
</dbReference>
<keyword evidence="3" id="KW-1185">Reference proteome</keyword>
<dbReference type="AlphaFoldDB" id="A0AAQ3N3S0"/>
<proteinExistence type="predicted"/>
<gene>
    <name evidence="2" type="ORF">V8G54_022672</name>
</gene>
<accession>A0AAQ3N3S0</accession>
<sequence length="339" mass="39250">MASSSRSKHMKRKRKATKQTTQSADELLSYHVKVFYANARLENGIIVSRVKRVEVTLDDVEVRNLIEVRLLLKNGEMKRDDRVLAFLIGWILASREDVYIMFSLKEKILTDWAELVCDTIMKAICLPLNSLPFCVFLSWVFEYYGIDITDEVSRDPTSSNKIKENALHHGSRDVDPINVDSYHASPGVRPKNDFERCVLKRRAPKATYKGLIDMLDREFANIQDEEDDDDGKHDAAGEKDEQEEEEAIEDTSCLVVWHTSSLPTFESSYKDLKDMKDVAQGCHVEDFDVVFVEQQTQHQSPQHHDLVQYPPYPSNTHMMIQMWEGVQDLQDRMQDMKQM</sequence>
<dbReference type="Proteomes" id="UP001374535">
    <property type="component" value="Chromosome 7"/>
</dbReference>
<evidence type="ECO:0000256" key="1">
    <source>
        <dbReference type="SAM" id="MobiDB-lite"/>
    </source>
</evidence>
<evidence type="ECO:0000313" key="3">
    <source>
        <dbReference type="Proteomes" id="UP001374535"/>
    </source>
</evidence>
<reference evidence="2 3" key="1">
    <citation type="journal article" date="2023" name="Life. Sci Alliance">
        <title>Evolutionary insights into 3D genome organization and epigenetic landscape of Vigna mungo.</title>
        <authorList>
            <person name="Junaid A."/>
            <person name="Singh B."/>
            <person name="Bhatia S."/>
        </authorList>
    </citation>
    <scope>NUCLEOTIDE SEQUENCE [LARGE SCALE GENOMIC DNA]</scope>
    <source>
        <strain evidence="2">Urdbean</strain>
    </source>
</reference>
<feature type="compositionally biased region" description="Acidic residues" evidence="1">
    <location>
        <begin position="240"/>
        <end position="249"/>
    </location>
</feature>
<feature type="region of interest" description="Disordered" evidence="1">
    <location>
        <begin position="223"/>
        <end position="250"/>
    </location>
</feature>